<organism evidence="6 7">
    <name type="scientific">Macrostomum lignano</name>
    <dbReference type="NCBI Taxonomy" id="282301"/>
    <lineage>
        <taxon>Eukaryota</taxon>
        <taxon>Metazoa</taxon>
        <taxon>Spiralia</taxon>
        <taxon>Lophotrochozoa</taxon>
        <taxon>Platyhelminthes</taxon>
        <taxon>Rhabditophora</taxon>
        <taxon>Macrostomorpha</taxon>
        <taxon>Macrostomida</taxon>
        <taxon>Macrostomidae</taxon>
        <taxon>Macrostomum</taxon>
    </lineage>
</organism>
<evidence type="ECO:0000313" key="6">
    <source>
        <dbReference type="Proteomes" id="UP000095280"/>
    </source>
</evidence>
<evidence type="ECO:0000313" key="7">
    <source>
        <dbReference type="WBParaSite" id="maker-uti_cns_0000322-snap-gene-2.12-mRNA-1"/>
    </source>
</evidence>
<dbReference type="WBParaSite" id="maker-uti_cns_0000322-snap-gene-2.12-mRNA-1">
    <property type="protein sequence ID" value="maker-uti_cns_0000322-snap-gene-2.12-mRNA-1"/>
    <property type="gene ID" value="maker-uti_cns_0000322-snap-gene-2.12"/>
</dbReference>
<keyword evidence="6" id="KW-1185">Reference proteome</keyword>
<dbReference type="SUPFAM" id="SSF111352">
    <property type="entry name" value="Ammonium transporter"/>
    <property type="match status" value="1"/>
</dbReference>
<proteinExistence type="inferred from homology"/>
<dbReference type="PANTHER" id="PTHR11730">
    <property type="entry name" value="AMMONIUM TRANSPORTER"/>
    <property type="match status" value="1"/>
</dbReference>
<dbReference type="PRINTS" id="PR00342">
    <property type="entry name" value="RHESUSRHD"/>
</dbReference>
<dbReference type="Gene3D" id="1.10.3430.10">
    <property type="entry name" value="Ammonium transporter AmtB like domains"/>
    <property type="match status" value="1"/>
</dbReference>
<dbReference type="InterPro" id="IPR029020">
    <property type="entry name" value="Ammonium/urea_transptr"/>
</dbReference>
<dbReference type="OrthoDB" id="534912at2759"/>
<dbReference type="STRING" id="282301.A0A1I8FZN6"/>
<evidence type="ECO:0000256" key="3">
    <source>
        <dbReference type="ARBA" id="ARBA00022692"/>
    </source>
</evidence>
<dbReference type="Pfam" id="PF00909">
    <property type="entry name" value="Ammonium_transp"/>
    <property type="match status" value="1"/>
</dbReference>
<sequence length="527" mass="57820">MPGRLNVAKADHKFAASNQSRRIQFIVVAGVLQLAFLIIFGIFVRYDSAADAKYIGDPDVVAKKRGVSGSSTLGPPVKDDLASYYSMFQDIHVMMFVGFGFLMTFLKRYGFSSVGINMFLACIVIQWSTIVRGCFHLHDGKITFGVVDLLYSDFSCVGILISYGCVLGKLTPVQMMIMAMIQVPIFVGNEYLGLEIFMVKDVGGSIFLHIFGAYFGLFVSLVTFDRNVAGHRSDSTIYHSEIFSMIGTLFLWMFWPSFNSAVALQDSRLRGVINTYITLSSCTVVAFLLSAALTEDRKFLMMHIQNSTIAGGVAVGSVADMQLQPWGAMLIGVVAAIVSVTGYRFLTPKLEKIRFHDTCGVNNLHGMPGLISGIASAIACAVASREMYGDSLFVVFPAMAPANTTVTVSLLNGDHEIKTGLGRTPGTQGLYQLAAIGCTLAVAIVGGTLTGLILRLPFFDSYDRVTYYSDEPHWHRPEDGFPDRFTQLIYHKGETQVVPEHRVDDVTLRGATYEVKVNQAYELQEAN</sequence>
<keyword evidence="4" id="KW-1133">Transmembrane helix</keyword>
<dbReference type="GO" id="GO:0008519">
    <property type="term" value="F:ammonium channel activity"/>
    <property type="evidence" value="ECO:0007669"/>
    <property type="project" value="InterPro"/>
</dbReference>
<dbReference type="GO" id="GO:0005886">
    <property type="term" value="C:plasma membrane"/>
    <property type="evidence" value="ECO:0007669"/>
    <property type="project" value="InterPro"/>
</dbReference>
<dbReference type="GO" id="GO:0097272">
    <property type="term" value="P:ammonium homeostasis"/>
    <property type="evidence" value="ECO:0007669"/>
    <property type="project" value="TreeGrafter"/>
</dbReference>
<accession>A0A1I8FZN6</accession>
<evidence type="ECO:0000256" key="2">
    <source>
        <dbReference type="ARBA" id="ARBA00011036"/>
    </source>
</evidence>
<comment type="subcellular location">
    <subcellularLocation>
        <location evidence="1">Membrane</location>
        <topology evidence="1">Multi-pass membrane protein</topology>
    </subcellularLocation>
</comment>
<protein>
    <submittedName>
        <fullName evidence="7">Ammonium_transp domain-containing protein</fullName>
    </submittedName>
</protein>
<evidence type="ECO:0000256" key="5">
    <source>
        <dbReference type="ARBA" id="ARBA00023136"/>
    </source>
</evidence>
<reference evidence="7" key="1">
    <citation type="submission" date="2016-11" db="UniProtKB">
        <authorList>
            <consortium name="WormBaseParasite"/>
        </authorList>
    </citation>
    <scope>IDENTIFICATION</scope>
</reference>
<evidence type="ECO:0000256" key="1">
    <source>
        <dbReference type="ARBA" id="ARBA00004141"/>
    </source>
</evidence>
<keyword evidence="5" id="KW-0472">Membrane</keyword>
<name>A0A1I8FZN6_9PLAT</name>
<evidence type="ECO:0000256" key="4">
    <source>
        <dbReference type="ARBA" id="ARBA00022989"/>
    </source>
</evidence>
<dbReference type="Proteomes" id="UP000095280">
    <property type="component" value="Unplaced"/>
</dbReference>
<dbReference type="InterPro" id="IPR024041">
    <property type="entry name" value="NH4_transpt_AmtB-like_dom"/>
</dbReference>
<keyword evidence="3" id="KW-0812">Transmembrane</keyword>
<comment type="similarity">
    <text evidence="2">Belongs to the ammonium transporter (TC 2.A.49) family. Rh subfamily.</text>
</comment>
<dbReference type="InterPro" id="IPR002229">
    <property type="entry name" value="RhesusRHD"/>
</dbReference>
<dbReference type="AlphaFoldDB" id="A0A1I8FZN6"/>
<dbReference type="PANTHER" id="PTHR11730:SF60">
    <property type="entry name" value="RH50, ISOFORM D"/>
    <property type="match status" value="1"/>
</dbReference>
<dbReference type="FunFam" id="1.10.3430.10:FF:000012">
    <property type="entry name" value="Rh type C glycoprotein"/>
    <property type="match status" value="1"/>
</dbReference>